<gene>
    <name evidence="5" type="ORF">KAR29_12725</name>
</gene>
<dbReference type="InterPro" id="IPR036388">
    <property type="entry name" value="WH-like_DNA-bd_sf"/>
</dbReference>
<keyword evidence="1" id="KW-0805">Transcription regulation</keyword>
<dbReference type="InterPro" id="IPR036390">
    <property type="entry name" value="WH_DNA-bd_sf"/>
</dbReference>
<dbReference type="InterPro" id="IPR051081">
    <property type="entry name" value="HTH_MetalResp_TranReg"/>
</dbReference>
<dbReference type="GO" id="GO:0003700">
    <property type="term" value="F:DNA-binding transcription factor activity"/>
    <property type="evidence" value="ECO:0007669"/>
    <property type="project" value="InterPro"/>
</dbReference>
<evidence type="ECO:0000259" key="4">
    <source>
        <dbReference type="PROSITE" id="PS50987"/>
    </source>
</evidence>
<dbReference type="KEGG" id="aram:KAR29_12725"/>
<dbReference type="EMBL" id="CP072943">
    <property type="protein sequence ID" value="QTX32154.1"/>
    <property type="molecule type" value="Genomic_DNA"/>
</dbReference>
<dbReference type="NCBIfam" id="NF033788">
    <property type="entry name" value="HTH_metalloreg"/>
    <property type="match status" value="1"/>
</dbReference>
<evidence type="ECO:0000313" key="5">
    <source>
        <dbReference type="EMBL" id="QTX32154.1"/>
    </source>
</evidence>
<organism evidence="5 6">
    <name type="scientific">Aminithiophilus ramosus</name>
    <dbReference type="NCBI Taxonomy" id="3029084"/>
    <lineage>
        <taxon>Bacteria</taxon>
        <taxon>Thermotogati</taxon>
        <taxon>Synergistota</taxon>
        <taxon>Synergistia</taxon>
        <taxon>Synergistales</taxon>
        <taxon>Aminithiophilaceae</taxon>
        <taxon>Aminithiophilus</taxon>
    </lineage>
</organism>
<accession>A0A9Q7EVP9</accession>
<sequence>MALREILSFCRVLASPVRLKILALLARRPLCVNALARRLDLSAGAVSQHLRLLREEGLVIDDKRGLFVHYRRDDEAFRQGLEALRRFWEKREEDDGGEERDGN</sequence>
<keyword evidence="6" id="KW-1185">Reference proteome</keyword>
<evidence type="ECO:0000256" key="2">
    <source>
        <dbReference type="ARBA" id="ARBA00023125"/>
    </source>
</evidence>
<dbReference type="AlphaFoldDB" id="A0A9Q7EVP9"/>
<dbReference type="Proteomes" id="UP000671879">
    <property type="component" value="Chromosome"/>
</dbReference>
<proteinExistence type="predicted"/>
<keyword evidence="3" id="KW-0804">Transcription</keyword>
<evidence type="ECO:0000313" key="6">
    <source>
        <dbReference type="Proteomes" id="UP000671879"/>
    </source>
</evidence>
<dbReference type="Pfam" id="PF01022">
    <property type="entry name" value="HTH_5"/>
    <property type="match status" value="1"/>
</dbReference>
<dbReference type="CDD" id="cd00090">
    <property type="entry name" value="HTH_ARSR"/>
    <property type="match status" value="1"/>
</dbReference>
<dbReference type="PRINTS" id="PR00778">
    <property type="entry name" value="HTHARSR"/>
</dbReference>
<reference evidence="6" key="1">
    <citation type="submission" date="2021-04" db="EMBL/GenBank/DDBJ databases">
        <title>A novel Synergistetes isolate from a pyrite-forming mixed culture.</title>
        <authorList>
            <person name="Bunk B."/>
            <person name="Sproer C."/>
            <person name="Spring S."/>
            <person name="Pester M."/>
        </authorList>
    </citation>
    <scope>NUCLEOTIDE SEQUENCE [LARGE SCALE GENOMIC DNA]</scope>
    <source>
        <strain evidence="6">J.5.4.2-T.3.5.2</strain>
    </source>
</reference>
<dbReference type="SMART" id="SM00418">
    <property type="entry name" value="HTH_ARSR"/>
    <property type="match status" value="1"/>
</dbReference>
<dbReference type="InterPro" id="IPR011991">
    <property type="entry name" value="ArsR-like_HTH"/>
</dbReference>
<dbReference type="PANTHER" id="PTHR33154:SF33">
    <property type="entry name" value="TRANSCRIPTIONAL REPRESSOR SDPR"/>
    <property type="match status" value="1"/>
</dbReference>
<dbReference type="SUPFAM" id="SSF46785">
    <property type="entry name" value="Winged helix' DNA-binding domain"/>
    <property type="match status" value="1"/>
</dbReference>
<keyword evidence="2" id="KW-0238">DNA-binding</keyword>
<dbReference type="PROSITE" id="PS50987">
    <property type="entry name" value="HTH_ARSR_2"/>
    <property type="match status" value="1"/>
</dbReference>
<dbReference type="PANTHER" id="PTHR33154">
    <property type="entry name" value="TRANSCRIPTIONAL REGULATOR, ARSR FAMILY"/>
    <property type="match status" value="1"/>
</dbReference>
<evidence type="ECO:0000256" key="1">
    <source>
        <dbReference type="ARBA" id="ARBA00023015"/>
    </source>
</evidence>
<dbReference type="Gene3D" id="1.10.10.10">
    <property type="entry name" value="Winged helix-like DNA-binding domain superfamily/Winged helix DNA-binding domain"/>
    <property type="match status" value="1"/>
</dbReference>
<evidence type="ECO:0000256" key="3">
    <source>
        <dbReference type="ARBA" id="ARBA00023163"/>
    </source>
</evidence>
<protein>
    <submittedName>
        <fullName evidence="5">Helix-turn-helix transcriptional regulator</fullName>
    </submittedName>
</protein>
<feature type="domain" description="HTH arsR-type" evidence="4">
    <location>
        <begin position="1"/>
        <end position="92"/>
    </location>
</feature>
<dbReference type="InterPro" id="IPR001845">
    <property type="entry name" value="HTH_ArsR_DNA-bd_dom"/>
</dbReference>
<name>A0A9Q7EVP9_9BACT</name>
<dbReference type="GO" id="GO:0003677">
    <property type="term" value="F:DNA binding"/>
    <property type="evidence" value="ECO:0007669"/>
    <property type="project" value="UniProtKB-KW"/>
</dbReference>